<evidence type="ECO:0000256" key="2">
    <source>
        <dbReference type="SAM" id="SignalP"/>
    </source>
</evidence>
<dbReference type="Gene3D" id="3.10.310.50">
    <property type="match status" value="1"/>
</dbReference>
<dbReference type="PATRIC" id="fig|1173022.3.peg.3306"/>
<proteinExistence type="predicted"/>
<dbReference type="InterPro" id="IPR007621">
    <property type="entry name" value="TPM_dom"/>
</dbReference>
<keyword evidence="5" id="KW-1185">Reference proteome</keyword>
<dbReference type="STRING" id="1173022.Cri9333_3055"/>
<protein>
    <recommendedName>
        <fullName evidence="3">TPM domain-containing protein</fullName>
    </recommendedName>
</protein>
<feature type="chain" id="PRO_5003937173" description="TPM domain-containing protein" evidence="2">
    <location>
        <begin position="23"/>
        <end position="399"/>
    </location>
</feature>
<reference evidence="4 5" key="1">
    <citation type="submission" date="2012-06" db="EMBL/GenBank/DDBJ databases">
        <title>Finished chromosome of genome of Crinalium epipsammum PCC 9333.</title>
        <authorList>
            <consortium name="US DOE Joint Genome Institute"/>
            <person name="Gugger M."/>
            <person name="Coursin T."/>
            <person name="Rippka R."/>
            <person name="Tandeau De Marsac N."/>
            <person name="Huntemann M."/>
            <person name="Wei C.-L."/>
            <person name="Han J."/>
            <person name="Detter J.C."/>
            <person name="Han C."/>
            <person name="Tapia R."/>
            <person name="Davenport K."/>
            <person name="Daligault H."/>
            <person name="Erkkila T."/>
            <person name="Gu W."/>
            <person name="Munk A.C.C."/>
            <person name="Teshima H."/>
            <person name="Xu Y."/>
            <person name="Chain P."/>
            <person name="Chen A."/>
            <person name="Krypides N."/>
            <person name="Mavromatis K."/>
            <person name="Markowitz V."/>
            <person name="Szeto E."/>
            <person name="Ivanova N."/>
            <person name="Mikhailova N."/>
            <person name="Ovchinnikova G."/>
            <person name="Pagani I."/>
            <person name="Pati A."/>
            <person name="Goodwin L."/>
            <person name="Peters L."/>
            <person name="Pitluck S."/>
            <person name="Woyke T."/>
            <person name="Kerfeld C."/>
        </authorList>
    </citation>
    <scope>NUCLEOTIDE SEQUENCE [LARGE SCALE GENOMIC DNA]</scope>
    <source>
        <strain evidence="4 5">PCC 9333</strain>
    </source>
</reference>
<dbReference type="PANTHER" id="PTHR30373">
    <property type="entry name" value="UPF0603 PROTEIN YGCG"/>
    <property type="match status" value="1"/>
</dbReference>
<sequence length="399" mass="42812">MAFIYKKNVYAGFLSLAVSSFALPSLGVNVEAVPNPRKVNSGWVTDMGNILSQPTESKINQLVSELEEQTGTEIAVVTVPDTKPSATPKQFATALFNRWGIGKKGEDNGVLLLISKGERRVEIETGYGIEAILPDAKVGNIISKEITPHFKQGDYNGGALAGTKALVENLNNEQIANVIAEQPANNSGLPWLYGLGGGLALAVGTGVYLKNRRRFISPEGKSRKYGSGSGSSPMYCQQCKNPMEKLDQTAVQPYLSKPEQVAQQLGSITFEAWQCSHCRPQLTGTGIHIRTYILNSSYTTCFTCEELTAERIKQVLQYPTKYSEGRRQIYNYCHCCGYESWQEEIIPCIVQSTSSSSSSYSSDSSSSSNFSGDNSGSTGSSGSDFGGGSSGGGGSGGSW</sequence>
<dbReference type="eggNOG" id="COG1512">
    <property type="taxonomic scope" value="Bacteria"/>
</dbReference>
<dbReference type="KEGG" id="cep:Cri9333_3055"/>
<evidence type="ECO:0000313" key="4">
    <source>
        <dbReference type="EMBL" id="AFZ13894.1"/>
    </source>
</evidence>
<dbReference type="RefSeq" id="WP_015204002.1">
    <property type="nucleotide sequence ID" value="NC_019753.1"/>
</dbReference>
<dbReference type="PANTHER" id="PTHR30373:SF2">
    <property type="entry name" value="UPF0603 PROTEIN YGCG"/>
    <property type="match status" value="1"/>
</dbReference>
<evidence type="ECO:0000256" key="1">
    <source>
        <dbReference type="SAM" id="MobiDB-lite"/>
    </source>
</evidence>
<feature type="compositionally biased region" description="Gly residues" evidence="1">
    <location>
        <begin position="384"/>
        <end position="399"/>
    </location>
</feature>
<evidence type="ECO:0000259" key="3">
    <source>
        <dbReference type="Pfam" id="PF04536"/>
    </source>
</evidence>
<accession>K9W266</accession>
<feature type="signal peptide" evidence="2">
    <location>
        <begin position="1"/>
        <end position="22"/>
    </location>
</feature>
<keyword evidence="2" id="KW-0732">Signal</keyword>
<dbReference type="Proteomes" id="UP000010472">
    <property type="component" value="Chromosome"/>
</dbReference>
<organism evidence="4 5">
    <name type="scientific">Crinalium epipsammum PCC 9333</name>
    <dbReference type="NCBI Taxonomy" id="1173022"/>
    <lineage>
        <taxon>Bacteria</taxon>
        <taxon>Bacillati</taxon>
        <taxon>Cyanobacteriota</taxon>
        <taxon>Cyanophyceae</taxon>
        <taxon>Gomontiellales</taxon>
        <taxon>Gomontiellaceae</taxon>
        <taxon>Crinalium</taxon>
    </lineage>
</organism>
<dbReference type="EMBL" id="CP003620">
    <property type="protein sequence ID" value="AFZ13894.1"/>
    <property type="molecule type" value="Genomic_DNA"/>
</dbReference>
<dbReference type="HOGENOM" id="CLU_035211_4_1_3"/>
<feature type="domain" description="TPM" evidence="3">
    <location>
        <begin position="44"/>
        <end position="167"/>
    </location>
</feature>
<gene>
    <name evidence="4" type="ORF">Cri9333_3055</name>
</gene>
<feature type="compositionally biased region" description="Low complexity" evidence="1">
    <location>
        <begin position="356"/>
        <end position="383"/>
    </location>
</feature>
<feature type="region of interest" description="Disordered" evidence="1">
    <location>
        <begin position="356"/>
        <end position="399"/>
    </location>
</feature>
<name>K9W266_9CYAN</name>
<dbReference type="Pfam" id="PF04536">
    <property type="entry name" value="TPM_phosphatase"/>
    <property type="match status" value="1"/>
</dbReference>
<evidence type="ECO:0000313" key="5">
    <source>
        <dbReference type="Proteomes" id="UP000010472"/>
    </source>
</evidence>
<dbReference type="AlphaFoldDB" id="K9W266"/>